<dbReference type="HAMAP" id="MF_01470">
    <property type="entry name" value="Cas1"/>
    <property type="match status" value="1"/>
</dbReference>
<dbReference type="Proteomes" id="UP001431935">
    <property type="component" value="Chromosome"/>
</dbReference>
<comment type="subunit">
    <text evidence="9 10">Homodimer, forms a heterotetramer with a Cas2 homodimer.</text>
</comment>
<keyword evidence="6 10" id="KW-0051">Antiviral defense</keyword>
<dbReference type="Pfam" id="PF01867">
    <property type="entry name" value="Cas_Cas1"/>
    <property type="match status" value="1"/>
</dbReference>
<keyword evidence="4 10" id="KW-0378">Hydrolase</keyword>
<evidence type="ECO:0000256" key="2">
    <source>
        <dbReference type="ARBA" id="ARBA00022723"/>
    </source>
</evidence>
<feature type="binding site" evidence="10">
    <location>
        <position position="221"/>
    </location>
    <ligand>
        <name>Mn(2+)</name>
        <dbReference type="ChEBI" id="CHEBI:29035"/>
    </ligand>
</feature>
<comment type="similarity">
    <text evidence="10">Belongs to the CRISPR-associated endonuclease Cas1 family.</text>
</comment>
<dbReference type="Gene3D" id="1.20.120.920">
    <property type="entry name" value="CRISPR-associated endonuclease Cas1, C-terminal domain"/>
    <property type="match status" value="1"/>
</dbReference>
<keyword evidence="12" id="KW-1185">Reference proteome</keyword>
<comment type="cofactor">
    <cofactor evidence="10">
        <name>Mg(2+)</name>
        <dbReference type="ChEBI" id="CHEBI:18420"/>
    </cofactor>
    <cofactor evidence="10">
        <name>Mn(2+)</name>
        <dbReference type="ChEBI" id="CHEBI:29035"/>
    </cofactor>
</comment>
<proteinExistence type="inferred from homology"/>
<dbReference type="PANTHER" id="PTHR34353:SF2">
    <property type="entry name" value="CRISPR-ASSOCIATED ENDONUCLEASE CAS1 1"/>
    <property type="match status" value="1"/>
</dbReference>
<keyword evidence="7 10" id="KW-0238">DNA-binding</keyword>
<dbReference type="InterPro" id="IPR019855">
    <property type="entry name" value="CRISPR-assoc_Cas1_NMENI"/>
</dbReference>
<reference evidence="11" key="1">
    <citation type="submission" date="2024-01" db="EMBL/GenBank/DDBJ databases">
        <title>Complete genome sequence of Mycoplasma gateae strain 3700.</title>
        <authorList>
            <person name="Spergser J."/>
        </authorList>
    </citation>
    <scope>NUCLEOTIDE SEQUENCE [LARGE SCALE GENOMIC DNA]</scope>
    <source>
        <strain evidence="11">3700</strain>
    </source>
</reference>
<dbReference type="PANTHER" id="PTHR34353">
    <property type="entry name" value="CRISPR-ASSOCIATED ENDONUCLEASE CAS1 1"/>
    <property type="match status" value="1"/>
</dbReference>
<keyword evidence="1 10" id="KW-0540">Nuclease</keyword>
<evidence type="ECO:0000256" key="7">
    <source>
        <dbReference type="ARBA" id="ARBA00023125"/>
    </source>
</evidence>
<evidence type="ECO:0000256" key="9">
    <source>
        <dbReference type="ARBA" id="ARBA00038592"/>
    </source>
</evidence>
<evidence type="ECO:0000313" key="11">
    <source>
        <dbReference type="EMBL" id="WVN21527.1"/>
    </source>
</evidence>
<dbReference type="EMBL" id="CP143578">
    <property type="protein sequence ID" value="WVN21527.1"/>
    <property type="molecule type" value="Genomic_DNA"/>
</dbReference>
<name>A0ABZ2AHD3_9BACT</name>
<evidence type="ECO:0000313" key="12">
    <source>
        <dbReference type="Proteomes" id="UP001431935"/>
    </source>
</evidence>
<dbReference type="NCBIfam" id="TIGR03639">
    <property type="entry name" value="cas1_NMENI"/>
    <property type="match status" value="1"/>
</dbReference>
<keyword evidence="8 10" id="KW-0464">Manganese</keyword>
<dbReference type="InterPro" id="IPR042206">
    <property type="entry name" value="CRISPR-assoc_Cas1_C"/>
</dbReference>
<dbReference type="InterPro" id="IPR050646">
    <property type="entry name" value="Cas1"/>
</dbReference>
<evidence type="ECO:0000256" key="10">
    <source>
        <dbReference type="HAMAP-Rule" id="MF_01470"/>
    </source>
</evidence>
<accession>A0ABZ2AHD3</accession>
<keyword evidence="2 10" id="KW-0479">Metal-binding</keyword>
<dbReference type="RefSeq" id="WP_330463557.1">
    <property type="nucleotide sequence ID" value="NZ_CP143578.1"/>
</dbReference>
<keyword evidence="3 10" id="KW-0255">Endonuclease</keyword>
<feature type="binding site" evidence="10">
    <location>
        <position position="148"/>
    </location>
    <ligand>
        <name>Mn(2+)</name>
        <dbReference type="ChEBI" id="CHEBI:29035"/>
    </ligand>
</feature>
<evidence type="ECO:0000256" key="8">
    <source>
        <dbReference type="ARBA" id="ARBA00023211"/>
    </source>
</evidence>
<sequence length="289" mass="34363">MNKKILEINESEYVSLFLNNLIIKQKEEKIIIPINNISVIIFENERANISIPVINELVDKKVNIIICKNHLPNSIIIPHNGYYNNKVFQNQIKWDIKYKSLIWQKIIKLKIENSIYNLETLNLINKSDIQKMNNYLINVEEYDKTNREGHAAKLYFLTLFGNDFIRERNAEDKINIYLNYGYSVLLSLVARIICSKGLDNRISFFHKSFNNNFPLACDLVEPFRFWIDRIVYKIHCDGFQNSFQDFKETLFKSFNEHITYKNKKIKFSKYIEIVIDELLNLEESDIEID</sequence>
<evidence type="ECO:0000256" key="6">
    <source>
        <dbReference type="ARBA" id="ARBA00023118"/>
    </source>
</evidence>
<evidence type="ECO:0000256" key="1">
    <source>
        <dbReference type="ARBA" id="ARBA00022722"/>
    </source>
</evidence>
<feature type="binding site" evidence="10">
    <location>
        <position position="206"/>
    </location>
    <ligand>
        <name>Mn(2+)</name>
        <dbReference type="ChEBI" id="CHEBI:29035"/>
    </ligand>
</feature>
<dbReference type="EC" id="3.1.-.-" evidence="10"/>
<dbReference type="NCBIfam" id="TIGR00287">
    <property type="entry name" value="cas1"/>
    <property type="match status" value="1"/>
</dbReference>
<dbReference type="GO" id="GO:0004519">
    <property type="term" value="F:endonuclease activity"/>
    <property type="evidence" value="ECO:0007669"/>
    <property type="project" value="UniProtKB-KW"/>
</dbReference>
<organism evidence="11 12">
    <name type="scientific">Metamycoplasma gateae</name>
    <dbReference type="NCBI Taxonomy" id="35769"/>
    <lineage>
        <taxon>Bacteria</taxon>
        <taxon>Bacillati</taxon>
        <taxon>Mycoplasmatota</taxon>
        <taxon>Mycoplasmoidales</taxon>
        <taxon>Metamycoplasmataceae</taxon>
        <taxon>Metamycoplasma</taxon>
    </lineage>
</organism>
<gene>
    <name evidence="10 11" type="primary">cas1</name>
    <name evidence="11" type="ORF">V2E26_00815</name>
</gene>
<dbReference type="InterPro" id="IPR002729">
    <property type="entry name" value="CRISPR-assoc_Cas1"/>
</dbReference>
<evidence type="ECO:0000256" key="3">
    <source>
        <dbReference type="ARBA" id="ARBA00022759"/>
    </source>
</evidence>
<evidence type="ECO:0000256" key="4">
    <source>
        <dbReference type="ARBA" id="ARBA00022801"/>
    </source>
</evidence>
<protein>
    <recommendedName>
        <fullName evidence="10">CRISPR-associated endonuclease Cas1</fullName>
        <ecNumber evidence="10">3.1.-.-</ecNumber>
    </recommendedName>
</protein>
<evidence type="ECO:0000256" key="5">
    <source>
        <dbReference type="ARBA" id="ARBA00022842"/>
    </source>
</evidence>
<keyword evidence="5 10" id="KW-0460">Magnesium</keyword>
<comment type="function">
    <text evidence="10">CRISPR (clustered regularly interspaced short palindromic repeat), is an adaptive immune system that provides protection against mobile genetic elements (viruses, transposable elements and conjugative plasmids). CRISPR clusters contain spacers, sequences complementary to antecedent mobile elements, and target invading nucleic acids. CRISPR clusters are transcribed and processed into CRISPR RNA (crRNA). Acts as a dsDNA endonuclease. Involved in the integration of spacer DNA into the CRISPR cassette.</text>
</comment>